<reference evidence="2 3" key="1">
    <citation type="submission" date="2019-10" db="EMBL/GenBank/DDBJ databases">
        <title>Genome sequence of Azospirillum melinis.</title>
        <authorList>
            <person name="Ambrosini A."/>
            <person name="Sant'Anna F.H."/>
            <person name="Cassan F.D."/>
            <person name="Souza E.M."/>
            <person name="Passaglia L.M.P."/>
        </authorList>
    </citation>
    <scope>NUCLEOTIDE SEQUENCE [LARGE SCALE GENOMIC DNA]</scope>
    <source>
        <strain evidence="2 3">TMCY0552</strain>
    </source>
</reference>
<dbReference type="CDD" id="cd00093">
    <property type="entry name" value="HTH_XRE"/>
    <property type="match status" value="1"/>
</dbReference>
<dbReference type="SMART" id="SM00530">
    <property type="entry name" value="HTH_XRE"/>
    <property type="match status" value="1"/>
</dbReference>
<dbReference type="EMBL" id="WHOS01000011">
    <property type="protein sequence ID" value="NUA99709.1"/>
    <property type="molecule type" value="Genomic_DNA"/>
</dbReference>
<feature type="domain" description="HTH cro/C1-type" evidence="1">
    <location>
        <begin position="40"/>
        <end position="93"/>
    </location>
</feature>
<accession>A0ABX2KGE8</accession>
<name>A0ABX2KGE8_9PROT</name>
<dbReference type="InterPro" id="IPR001387">
    <property type="entry name" value="Cro/C1-type_HTH"/>
</dbReference>
<sequence>MTKFSTLCEVWLDDEEFRAGYEAQEREFAIADKVRRTMCEARERAGLTRGDVAKRLHTTEEAVQRLEQGGQKLTLSALLSFADAIGSTLRIEFQGPDGEHP</sequence>
<dbReference type="Proteomes" id="UP000605086">
    <property type="component" value="Unassembled WGS sequence"/>
</dbReference>
<keyword evidence="3" id="KW-1185">Reference proteome</keyword>
<gene>
    <name evidence="2" type="ORF">GBZ48_10425</name>
</gene>
<protein>
    <submittedName>
        <fullName evidence="2">Helix-turn-helix domain-containing protein</fullName>
    </submittedName>
</protein>
<dbReference type="RefSeq" id="WP_174470989.1">
    <property type="nucleotide sequence ID" value="NZ_JAGINN010000002.1"/>
</dbReference>
<evidence type="ECO:0000313" key="2">
    <source>
        <dbReference type="EMBL" id="NUA99709.1"/>
    </source>
</evidence>
<dbReference type="InterPro" id="IPR010982">
    <property type="entry name" value="Lambda_DNA-bd_dom_sf"/>
</dbReference>
<organism evidence="2 3">
    <name type="scientific">Azospirillum melinis</name>
    <dbReference type="NCBI Taxonomy" id="328839"/>
    <lineage>
        <taxon>Bacteria</taxon>
        <taxon>Pseudomonadati</taxon>
        <taxon>Pseudomonadota</taxon>
        <taxon>Alphaproteobacteria</taxon>
        <taxon>Rhodospirillales</taxon>
        <taxon>Azospirillaceae</taxon>
        <taxon>Azospirillum</taxon>
    </lineage>
</organism>
<dbReference type="Pfam" id="PF13560">
    <property type="entry name" value="HTH_31"/>
    <property type="match status" value="1"/>
</dbReference>
<evidence type="ECO:0000259" key="1">
    <source>
        <dbReference type="PROSITE" id="PS50943"/>
    </source>
</evidence>
<evidence type="ECO:0000313" key="3">
    <source>
        <dbReference type="Proteomes" id="UP000605086"/>
    </source>
</evidence>
<proteinExistence type="predicted"/>
<dbReference type="SUPFAM" id="SSF47413">
    <property type="entry name" value="lambda repressor-like DNA-binding domains"/>
    <property type="match status" value="1"/>
</dbReference>
<comment type="caution">
    <text evidence="2">The sequence shown here is derived from an EMBL/GenBank/DDBJ whole genome shotgun (WGS) entry which is preliminary data.</text>
</comment>
<dbReference type="Gene3D" id="1.10.260.40">
    <property type="entry name" value="lambda repressor-like DNA-binding domains"/>
    <property type="match status" value="1"/>
</dbReference>
<dbReference type="PROSITE" id="PS50943">
    <property type="entry name" value="HTH_CROC1"/>
    <property type="match status" value="1"/>
</dbReference>